<protein>
    <recommendedName>
        <fullName evidence="4">UDP-glycosyltransferase</fullName>
    </recommendedName>
</protein>
<dbReference type="EMBL" id="RDQH01000335">
    <property type="protein sequence ID" value="RXH89662.1"/>
    <property type="molecule type" value="Genomic_DNA"/>
</dbReference>
<dbReference type="PANTHER" id="PTHR48045:SF21">
    <property type="entry name" value="UDP-GLYCOSYLTRANSFERASE 83A1"/>
    <property type="match status" value="1"/>
</dbReference>
<dbReference type="FunFam" id="3.40.50.2000:FF:000061">
    <property type="entry name" value="UDP-glycosyltransferase 83A1"/>
    <property type="match status" value="1"/>
</dbReference>
<dbReference type="CDD" id="cd03784">
    <property type="entry name" value="GT1_Gtf-like"/>
    <property type="match status" value="1"/>
</dbReference>
<organism evidence="2 3">
    <name type="scientific">Malus domestica</name>
    <name type="common">Apple</name>
    <name type="synonym">Pyrus malus</name>
    <dbReference type="NCBI Taxonomy" id="3750"/>
    <lineage>
        <taxon>Eukaryota</taxon>
        <taxon>Viridiplantae</taxon>
        <taxon>Streptophyta</taxon>
        <taxon>Embryophyta</taxon>
        <taxon>Tracheophyta</taxon>
        <taxon>Spermatophyta</taxon>
        <taxon>Magnoliopsida</taxon>
        <taxon>eudicotyledons</taxon>
        <taxon>Gunneridae</taxon>
        <taxon>Pentapetalae</taxon>
        <taxon>rosids</taxon>
        <taxon>fabids</taxon>
        <taxon>Rosales</taxon>
        <taxon>Rosaceae</taxon>
        <taxon>Amygdaloideae</taxon>
        <taxon>Maleae</taxon>
        <taxon>Malus</taxon>
    </lineage>
</organism>
<dbReference type="InterPro" id="IPR002213">
    <property type="entry name" value="UDP_glucos_trans"/>
</dbReference>
<name>A0A498J734_MALDO</name>
<gene>
    <name evidence="2" type="ORF">DVH24_032019</name>
</gene>
<reference evidence="2 3" key="1">
    <citation type="submission" date="2018-10" db="EMBL/GenBank/DDBJ databases">
        <title>A high-quality apple genome assembly.</title>
        <authorList>
            <person name="Hu J."/>
        </authorList>
    </citation>
    <scope>NUCLEOTIDE SEQUENCE [LARGE SCALE GENOMIC DNA]</scope>
    <source>
        <strain evidence="3">cv. HFTH1</strain>
        <tissue evidence="2">Young leaf</tissue>
    </source>
</reference>
<keyword evidence="3" id="KW-1185">Reference proteome</keyword>
<dbReference type="Pfam" id="PF00201">
    <property type="entry name" value="UDPGT"/>
    <property type="match status" value="2"/>
</dbReference>
<evidence type="ECO:0000313" key="3">
    <source>
        <dbReference type="Proteomes" id="UP000290289"/>
    </source>
</evidence>
<dbReference type="GO" id="GO:0008194">
    <property type="term" value="F:UDP-glycosyltransferase activity"/>
    <property type="evidence" value="ECO:0007669"/>
    <property type="project" value="InterPro"/>
</dbReference>
<accession>A0A498J734</accession>
<dbReference type="AlphaFoldDB" id="A0A498J734"/>
<dbReference type="Gene3D" id="3.40.50.2000">
    <property type="entry name" value="Glycogen Phosphorylase B"/>
    <property type="match status" value="3"/>
</dbReference>
<sequence length="505" mass="55821">MVNPHVLVIPYPAQGHVIPLFELSRCLVKHGIEVTFVDTEHVHMQMKNALAVEDEIGSKIHHVFVSDGLESLEDRKIPGKFSAAIMQVMPGKFKELIEEINGSNGDQITCVLADQSLGWALDIAEQKAIKRAAFCPAAAALLVLGFSIPKLIDEGIVANDGTPTKKQVIKLSPEMPGMNTSNFVWACLGSKALQKNVFQLMVRNNQSTKLADWLLCNSTYDLEPAAFSMAPQILPIGPLLASNQLESSAGNILPDDSCLNWLDQQSPQSVIYVAFGSVAVFDRKQFEELAWGLEHSNRPFLWVVRDDNAHTKNEAFPEGFLDSVADRGRIVAWAPQQRVLSHPSIACFVSHCGWNSTMEGVSYGVPFMCWPYFADQFLNQTYICEVWKVGLGFERDESGIVARREISSKVEQLLGNDEIGARVLDMKKKELALALELLSLARDPYPKGYQEQVASCGLMVGWAPQQKVLGHPLVACFVSHCGWNSLGFLCWPKQRASLLVLAVLC</sequence>
<keyword evidence="1" id="KW-0808">Transferase</keyword>
<evidence type="ECO:0000256" key="1">
    <source>
        <dbReference type="ARBA" id="ARBA00022679"/>
    </source>
</evidence>
<comment type="caution">
    <text evidence="2">The sequence shown here is derived from an EMBL/GenBank/DDBJ whole genome shotgun (WGS) entry which is preliminary data.</text>
</comment>
<dbReference type="FunFam" id="3.40.50.2000:FF:000108">
    <property type="entry name" value="UDP-glycosyltransferase 83A1"/>
    <property type="match status" value="1"/>
</dbReference>
<dbReference type="SUPFAM" id="SSF53756">
    <property type="entry name" value="UDP-Glycosyltransferase/glycogen phosphorylase"/>
    <property type="match status" value="2"/>
</dbReference>
<dbReference type="Proteomes" id="UP000290289">
    <property type="component" value="Chromosome 9"/>
</dbReference>
<evidence type="ECO:0008006" key="4">
    <source>
        <dbReference type="Google" id="ProtNLM"/>
    </source>
</evidence>
<proteinExistence type="predicted"/>
<evidence type="ECO:0000313" key="2">
    <source>
        <dbReference type="EMBL" id="RXH89662.1"/>
    </source>
</evidence>
<dbReference type="PANTHER" id="PTHR48045">
    <property type="entry name" value="UDP-GLYCOSYLTRANSFERASE 72B1"/>
    <property type="match status" value="1"/>
</dbReference>